<dbReference type="RefSeq" id="WP_378291121.1">
    <property type="nucleotide sequence ID" value="NZ_JBHSON010000121.1"/>
</dbReference>
<evidence type="ECO:0008006" key="4">
    <source>
        <dbReference type="Google" id="ProtNLM"/>
    </source>
</evidence>
<comment type="caution">
    <text evidence="2">The sequence shown here is derived from an EMBL/GenBank/DDBJ whole genome shotgun (WGS) entry which is preliminary data.</text>
</comment>
<reference evidence="3" key="1">
    <citation type="journal article" date="2019" name="Int. J. Syst. Evol. Microbiol.">
        <title>The Global Catalogue of Microorganisms (GCM) 10K type strain sequencing project: providing services to taxonomists for standard genome sequencing and annotation.</title>
        <authorList>
            <consortium name="The Broad Institute Genomics Platform"/>
            <consortium name="The Broad Institute Genome Sequencing Center for Infectious Disease"/>
            <person name="Wu L."/>
            <person name="Ma J."/>
        </authorList>
    </citation>
    <scope>NUCLEOTIDE SEQUENCE [LARGE SCALE GENOMIC DNA]</scope>
    <source>
        <strain evidence="3">KCTC 42087</strain>
    </source>
</reference>
<evidence type="ECO:0000313" key="3">
    <source>
        <dbReference type="Proteomes" id="UP001596074"/>
    </source>
</evidence>
<protein>
    <recommendedName>
        <fullName evidence="4">Carbohydrate ABC transporter permease</fullName>
    </recommendedName>
</protein>
<keyword evidence="1" id="KW-0472">Membrane</keyword>
<gene>
    <name evidence="2" type="ORF">ACFPZN_49760</name>
</gene>
<keyword evidence="1" id="KW-1133">Transmembrane helix</keyword>
<accession>A0ABW1AGP5</accession>
<keyword evidence="1" id="KW-0812">Transmembrane</keyword>
<name>A0ABW1AGP5_9ACTN</name>
<dbReference type="PROSITE" id="PS51257">
    <property type="entry name" value="PROKAR_LIPOPROTEIN"/>
    <property type="match status" value="1"/>
</dbReference>
<sequence length="67" mass="7296">MAETRPRRSVDCRFVTLGWPATAIACVPAAWFLLIWLSGWEDSGPGIVQGASKNPLYSGAAFATDRR</sequence>
<proteinExistence type="predicted"/>
<feature type="transmembrane region" description="Helical" evidence="1">
    <location>
        <begin position="12"/>
        <end position="37"/>
    </location>
</feature>
<evidence type="ECO:0000313" key="2">
    <source>
        <dbReference type="EMBL" id="MFC5753758.1"/>
    </source>
</evidence>
<evidence type="ECO:0000256" key="1">
    <source>
        <dbReference type="SAM" id="Phobius"/>
    </source>
</evidence>
<keyword evidence="3" id="KW-1185">Reference proteome</keyword>
<organism evidence="2 3">
    <name type="scientific">Actinomadura rugatobispora</name>
    <dbReference type="NCBI Taxonomy" id="1994"/>
    <lineage>
        <taxon>Bacteria</taxon>
        <taxon>Bacillati</taxon>
        <taxon>Actinomycetota</taxon>
        <taxon>Actinomycetes</taxon>
        <taxon>Streptosporangiales</taxon>
        <taxon>Thermomonosporaceae</taxon>
        <taxon>Actinomadura</taxon>
    </lineage>
</organism>
<dbReference type="EMBL" id="JBHSON010000121">
    <property type="protein sequence ID" value="MFC5753758.1"/>
    <property type="molecule type" value="Genomic_DNA"/>
</dbReference>
<dbReference type="Proteomes" id="UP001596074">
    <property type="component" value="Unassembled WGS sequence"/>
</dbReference>